<gene>
    <name evidence="1" type="ordered locus">RB2501_05480</name>
</gene>
<evidence type="ECO:0000313" key="2">
    <source>
        <dbReference type="Proteomes" id="UP000009049"/>
    </source>
</evidence>
<organism evidence="1 2">
    <name type="scientific">Robiginitalea biformata (strain ATCC BAA-864 / DSM 15991 / KCTC 12146 / HTCC2501)</name>
    <dbReference type="NCBI Taxonomy" id="313596"/>
    <lineage>
        <taxon>Bacteria</taxon>
        <taxon>Pseudomonadati</taxon>
        <taxon>Bacteroidota</taxon>
        <taxon>Flavobacteriia</taxon>
        <taxon>Flavobacteriales</taxon>
        <taxon>Flavobacteriaceae</taxon>
        <taxon>Robiginitalea</taxon>
    </lineage>
</organism>
<dbReference type="EMBL" id="CP001712">
    <property type="protein sequence ID" value="EAR16324.1"/>
    <property type="molecule type" value="Genomic_DNA"/>
</dbReference>
<accession>A4CHB6</accession>
<proteinExistence type="predicted"/>
<keyword evidence="2" id="KW-1185">Reference proteome</keyword>
<reference evidence="1 2" key="1">
    <citation type="journal article" date="2009" name="J. Bacteriol.">
        <title>Complete genome sequence of Robiginitalea biformata HTCC2501.</title>
        <authorList>
            <person name="Oh H.M."/>
            <person name="Giovannoni S.J."/>
            <person name="Lee K."/>
            <person name="Ferriera S."/>
            <person name="Johnson J."/>
            <person name="Cho J.C."/>
        </authorList>
    </citation>
    <scope>NUCLEOTIDE SEQUENCE [LARGE SCALE GENOMIC DNA]</scope>
    <source>
        <strain evidence="2">ATCC BAA-864 / HTCC2501 / KCTC 12146</strain>
    </source>
</reference>
<evidence type="ECO:0000313" key="1">
    <source>
        <dbReference type="EMBL" id="EAR16324.1"/>
    </source>
</evidence>
<dbReference type="KEGG" id="rbi:RB2501_05480"/>
<protein>
    <submittedName>
        <fullName evidence="1">Uncharacterized protein</fullName>
    </submittedName>
</protein>
<dbReference type="STRING" id="313596.RB2501_05480"/>
<dbReference type="HOGENOM" id="CLU_3358202_0_0_10"/>
<sequence>MYRWNTAENMIFVIKRIKTSFNLRMVKSATEIPDFK</sequence>
<dbReference type="Proteomes" id="UP000009049">
    <property type="component" value="Chromosome"/>
</dbReference>
<name>A4CHB6_ROBBH</name>
<dbReference type="AlphaFoldDB" id="A4CHB6"/>